<keyword evidence="6 10" id="KW-0472">Membrane</keyword>
<sequence length="521" mass="56568">MSNAITSVIIASTSATAKVFVIGGIGYWAAASKSPILPPHALTPISKMNFNLLILPLIYATLASSVTPEKIGSLWFVLVSAFGVISLSFGVATLLGKLPFFRVENKIDFDALRIAAAFPNIVALPILIFPTLCEFAVVHDSFYTEGDDVNEEATQVEKYRSCVDQSNAMIFVYFFAWNFLYWVLGYETLVRAGSKRQIHNEETLSTETSVVHNTDDSFEAVNHHQQQQLEQEENGGLEGRVTPKVIENECTTGEEVAIPNEDKKTSVLRLIATALFKTISSPGFVAMILGFITACIPPLRDALFEPGGALRFFGSAMESLGSASSSVGTIIVAASLVHQANDDNIRDGREDSIEHDDNATQTHQLHNECESSDTIQQTQSTRRRSSMSQFGGMVRRRSSLALQSIRKLRKPTLQMHAWFITSRLIVAPAIVSLIIIGMDCGGILSDIPSLAKMVVIVNAGLPGAQLCVITLKSKGLTDSASIVAKVYLPSYLLSAVTIAAWTSIGLLVSIPDEDGNSFCNR</sequence>
<evidence type="ECO:0000256" key="2">
    <source>
        <dbReference type="ARBA" id="ARBA00004308"/>
    </source>
</evidence>
<feature type="region of interest" description="Disordered" evidence="9">
    <location>
        <begin position="359"/>
        <end position="388"/>
    </location>
</feature>
<keyword evidence="4 10" id="KW-0812">Transmembrane</keyword>
<dbReference type="Pfam" id="PF03547">
    <property type="entry name" value="Mem_trans"/>
    <property type="match status" value="1"/>
</dbReference>
<gene>
    <name evidence="11" type="ORF">THAPSDRAFT_1855</name>
</gene>
<evidence type="ECO:0000313" key="11">
    <source>
        <dbReference type="EMBL" id="EED96064.1"/>
    </source>
</evidence>
<evidence type="ECO:0000256" key="7">
    <source>
        <dbReference type="ARBA" id="ARBA00025100"/>
    </source>
</evidence>
<dbReference type="InterPro" id="IPR045033">
    <property type="entry name" value="PILS1/3/4/5/7"/>
</dbReference>
<feature type="transmembrane region" description="Helical" evidence="10">
    <location>
        <begin position="319"/>
        <end position="337"/>
    </location>
</feature>
<accession>B8BS46</accession>
<dbReference type="EMBL" id="CM000638">
    <property type="protein sequence ID" value="EED96064.1"/>
    <property type="molecule type" value="Genomic_DNA"/>
</dbReference>
<protein>
    <submittedName>
        <fullName evidence="11">Uncharacterized protein</fullName>
    </submittedName>
</protein>
<dbReference type="GO" id="GO:0012505">
    <property type="term" value="C:endomembrane system"/>
    <property type="evidence" value="ECO:0007669"/>
    <property type="project" value="UniProtKB-SubCell"/>
</dbReference>
<dbReference type="Proteomes" id="UP000001449">
    <property type="component" value="Chromosome 1"/>
</dbReference>
<dbReference type="GO" id="GO:0016020">
    <property type="term" value="C:membrane"/>
    <property type="evidence" value="ECO:0000318"/>
    <property type="project" value="GO_Central"/>
</dbReference>
<dbReference type="STRING" id="35128.B8BS46"/>
<comment type="subcellular location">
    <subcellularLocation>
        <location evidence="2">Endomembrane system</location>
    </subcellularLocation>
    <subcellularLocation>
        <location evidence="1">Membrane</location>
        <topology evidence="1">Multi-pass membrane protein</topology>
    </subcellularLocation>
</comment>
<reference evidence="11 12" key="2">
    <citation type="journal article" date="2008" name="Nature">
        <title>The Phaeodactylum genome reveals the evolutionary history of diatom genomes.</title>
        <authorList>
            <person name="Bowler C."/>
            <person name="Allen A.E."/>
            <person name="Badger J.H."/>
            <person name="Grimwood J."/>
            <person name="Jabbari K."/>
            <person name="Kuo A."/>
            <person name="Maheswari U."/>
            <person name="Martens C."/>
            <person name="Maumus F."/>
            <person name="Otillar R.P."/>
            <person name="Rayko E."/>
            <person name="Salamov A."/>
            <person name="Vandepoele K."/>
            <person name="Beszteri B."/>
            <person name="Gruber A."/>
            <person name="Heijde M."/>
            <person name="Katinka M."/>
            <person name="Mock T."/>
            <person name="Valentin K."/>
            <person name="Verret F."/>
            <person name="Berges J.A."/>
            <person name="Brownlee C."/>
            <person name="Cadoret J.P."/>
            <person name="Chiovitti A."/>
            <person name="Choi C.J."/>
            <person name="Coesel S."/>
            <person name="De Martino A."/>
            <person name="Detter J.C."/>
            <person name="Durkin C."/>
            <person name="Falciatore A."/>
            <person name="Fournet J."/>
            <person name="Haruta M."/>
            <person name="Huysman M.J."/>
            <person name="Jenkins B.D."/>
            <person name="Jiroutova K."/>
            <person name="Jorgensen R.E."/>
            <person name="Joubert Y."/>
            <person name="Kaplan A."/>
            <person name="Kroger N."/>
            <person name="Kroth P.G."/>
            <person name="La Roche J."/>
            <person name="Lindquist E."/>
            <person name="Lommer M."/>
            <person name="Martin-Jezequel V."/>
            <person name="Lopez P.J."/>
            <person name="Lucas S."/>
            <person name="Mangogna M."/>
            <person name="McGinnis K."/>
            <person name="Medlin L.K."/>
            <person name="Montsant A."/>
            <person name="Oudot-Le Secq M.P."/>
            <person name="Napoli C."/>
            <person name="Obornik M."/>
            <person name="Parker M.S."/>
            <person name="Petit J.L."/>
            <person name="Porcel B.M."/>
            <person name="Poulsen N."/>
            <person name="Robison M."/>
            <person name="Rychlewski L."/>
            <person name="Rynearson T.A."/>
            <person name="Schmutz J."/>
            <person name="Shapiro H."/>
            <person name="Siaut M."/>
            <person name="Stanley M."/>
            <person name="Sussman M.R."/>
            <person name="Taylor A.R."/>
            <person name="Vardi A."/>
            <person name="von Dassow P."/>
            <person name="Vyverman W."/>
            <person name="Willis A."/>
            <person name="Wyrwicz L.S."/>
            <person name="Rokhsar D.S."/>
            <person name="Weissenbach J."/>
            <person name="Armbrust E.V."/>
            <person name="Green B.R."/>
            <person name="Van de Peer Y."/>
            <person name="Grigoriev I.V."/>
        </authorList>
    </citation>
    <scope>NUCLEOTIDE SEQUENCE [LARGE SCALE GENOMIC DNA]</scope>
    <source>
        <strain evidence="11 12">CCMP1335</strain>
    </source>
</reference>
<evidence type="ECO:0000256" key="10">
    <source>
        <dbReference type="SAM" id="Phobius"/>
    </source>
</evidence>
<evidence type="ECO:0000256" key="8">
    <source>
        <dbReference type="ARBA" id="ARBA00025752"/>
    </source>
</evidence>
<dbReference type="AlphaFoldDB" id="B8BS46"/>
<feature type="transmembrane region" description="Helical" evidence="10">
    <location>
        <begin position="168"/>
        <end position="186"/>
    </location>
</feature>
<dbReference type="PANTHER" id="PTHR31651">
    <property type="match status" value="1"/>
</dbReference>
<reference evidence="11 12" key="1">
    <citation type="journal article" date="2004" name="Science">
        <title>The genome of the diatom Thalassiosira pseudonana: ecology, evolution, and metabolism.</title>
        <authorList>
            <person name="Armbrust E.V."/>
            <person name="Berges J.A."/>
            <person name="Bowler C."/>
            <person name="Green B.R."/>
            <person name="Martinez D."/>
            <person name="Putnam N.H."/>
            <person name="Zhou S."/>
            <person name="Allen A.E."/>
            <person name="Apt K.E."/>
            <person name="Bechner M."/>
            <person name="Brzezinski M.A."/>
            <person name="Chaal B.K."/>
            <person name="Chiovitti A."/>
            <person name="Davis A.K."/>
            <person name="Demarest M.S."/>
            <person name="Detter J.C."/>
            <person name="Glavina T."/>
            <person name="Goodstein D."/>
            <person name="Hadi M.Z."/>
            <person name="Hellsten U."/>
            <person name="Hildebrand M."/>
            <person name="Jenkins B.D."/>
            <person name="Jurka J."/>
            <person name="Kapitonov V.V."/>
            <person name="Kroger N."/>
            <person name="Lau W.W."/>
            <person name="Lane T.W."/>
            <person name="Larimer F.W."/>
            <person name="Lippmeier J.C."/>
            <person name="Lucas S."/>
            <person name="Medina M."/>
            <person name="Montsant A."/>
            <person name="Obornik M."/>
            <person name="Parker M.S."/>
            <person name="Palenik B."/>
            <person name="Pazour G.J."/>
            <person name="Richardson P.M."/>
            <person name="Rynearson T.A."/>
            <person name="Saito M.A."/>
            <person name="Schwartz D.C."/>
            <person name="Thamatrakoln K."/>
            <person name="Valentin K."/>
            <person name="Vardi A."/>
            <person name="Wilkerson F.P."/>
            <person name="Rokhsar D.S."/>
        </authorList>
    </citation>
    <scope>NUCLEOTIDE SEQUENCE [LARGE SCALE GENOMIC DNA]</scope>
    <source>
        <strain evidence="11 12">CCMP1335</strain>
    </source>
</reference>
<dbReference type="eggNOG" id="ENOG502RWPW">
    <property type="taxonomic scope" value="Eukaryota"/>
</dbReference>
<evidence type="ECO:0000256" key="4">
    <source>
        <dbReference type="ARBA" id="ARBA00022692"/>
    </source>
</evidence>
<organism evidence="11 12">
    <name type="scientific">Thalassiosira pseudonana</name>
    <name type="common">Marine diatom</name>
    <name type="synonym">Cyclotella nana</name>
    <dbReference type="NCBI Taxonomy" id="35128"/>
    <lineage>
        <taxon>Eukaryota</taxon>
        <taxon>Sar</taxon>
        <taxon>Stramenopiles</taxon>
        <taxon>Ochrophyta</taxon>
        <taxon>Bacillariophyta</taxon>
        <taxon>Coscinodiscophyceae</taxon>
        <taxon>Thalassiosirophycidae</taxon>
        <taxon>Thalassiosirales</taxon>
        <taxon>Thalassiosiraceae</taxon>
        <taxon>Thalassiosira</taxon>
    </lineage>
</organism>
<evidence type="ECO:0000313" key="12">
    <source>
        <dbReference type="Proteomes" id="UP000001449"/>
    </source>
</evidence>
<feature type="transmembrane region" description="Helical" evidence="10">
    <location>
        <begin position="450"/>
        <end position="471"/>
    </location>
</feature>
<dbReference type="RefSeq" id="XP_002286423.1">
    <property type="nucleotide sequence ID" value="XM_002286387.1"/>
</dbReference>
<comment type="similarity">
    <text evidence="8">Belongs to the auxin efflux carrier (TC 2.A.69.2) family.</text>
</comment>
<feature type="transmembrane region" description="Helical" evidence="10">
    <location>
        <begin position="117"/>
        <end position="138"/>
    </location>
</feature>
<dbReference type="PANTHER" id="PTHR31651:SF33">
    <property type="entry name" value="PROTEIN PIN-LIKES 1"/>
    <property type="match status" value="1"/>
</dbReference>
<keyword evidence="5 10" id="KW-1133">Transmembrane helix</keyword>
<feature type="transmembrane region" description="Helical" evidence="10">
    <location>
        <begin position="74"/>
        <end position="96"/>
    </location>
</feature>
<dbReference type="KEGG" id="tps:THAPSDRAFT_1855"/>
<keyword evidence="12" id="KW-1185">Reference proteome</keyword>
<dbReference type="HOGENOM" id="CLU_523299_0_0_1"/>
<evidence type="ECO:0000256" key="5">
    <source>
        <dbReference type="ARBA" id="ARBA00022989"/>
    </source>
</evidence>
<evidence type="ECO:0000256" key="1">
    <source>
        <dbReference type="ARBA" id="ARBA00004141"/>
    </source>
</evidence>
<name>B8BS46_THAPS</name>
<feature type="transmembrane region" description="Helical" evidence="10">
    <location>
        <begin position="274"/>
        <end position="299"/>
    </location>
</feature>
<evidence type="ECO:0000256" key="3">
    <source>
        <dbReference type="ARBA" id="ARBA00022448"/>
    </source>
</evidence>
<evidence type="ECO:0000256" key="9">
    <source>
        <dbReference type="SAM" id="MobiDB-lite"/>
    </source>
</evidence>
<keyword evidence="3" id="KW-0813">Transport</keyword>
<proteinExistence type="inferred from homology"/>
<feature type="transmembrane region" description="Helical" evidence="10">
    <location>
        <begin position="416"/>
        <end position="438"/>
    </location>
</feature>
<dbReference type="GO" id="GO:0022857">
    <property type="term" value="F:transmembrane transporter activity"/>
    <property type="evidence" value="ECO:0000318"/>
    <property type="project" value="GO_Central"/>
</dbReference>
<dbReference type="PaxDb" id="35128-Thaps1855"/>
<dbReference type="GeneID" id="7445006"/>
<dbReference type="OMA" id="CEAKANT"/>
<dbReference type="InterPro" id="IPR004776">
    <property type="entry name" value="Mem_transp_PIN-like"/>
</dbReference>
<comment type="function">
    <text evidence="7">Involved in cellular auxin homeostasis by regulating auxin metabolism. Regulates intracellular auxin accumulation at the endoplasmic reticulum and thus auxin availability for nuclear auxin signaling.</text>
</comment>
<evidence type="ECO:0000256" key="6">
    <source>
        <dbReference type="ARBA" id="ARBA00023136"/>
    </source>
</evidence>
<feature type="transmembrane region" description="Helical" evidence="10">
    <location>
        <begin position="491"/>
        <end position="510"/>
    </location>
</feature>
<dbReference type="InParanoid" id="B8BS46"/>
<feature type="transmembrane region" description="Helical" evidence="10">
    <location>
        <begin position="6"/>
        <end position="29"/>
    </location>
</feature>